<accession>A0A504X3L2</accession>
<reference evidence="2 3" key="1">
    <citation type="submission" date="2019-04" db="EMBL/GenBank/DDBJ databases">
        <title>Annotation for the trematode Fasciola gigantica.</title>
        <authorList>
            <person name="Choi Y.-J."/>
        </authorList>
    </citation>
    <scope>NUCLEOTIDE SEQUENCE [LARGE SCALE GENOMIC DNA]</scope>
    <source>
        <strain evidence="2">Uganda_cow_1</strain>
    </source>
</reference>
<name>A0A504X3L2_FASGI</name>
<feature type="compositionally biased region" description="Polar residues" evidence="1">
    <location>
        <begin position="301"/>
        <end position="320"/>
    </location>
</feature>
<feature type="region of interest" description="Disordered" evidence="1">
    <location>
        <begin position="285"/>
        <end position="347"/>
    </location>
</feature>
<feature type="region of interest" description="Disordered" evidence="1">
    <location>
        <begin position="29"/>
        <end position="48"/>
    </location>
</feature>
<protein>
    <submittedName>
        <fullName evidence="2">Uncharacterized protein</fullName>
    </submittedName>
</protein>
<evidence type="ECO:0000256" key="1">
    <source>
        <dbReference type="SAM" id="MobiDB-lite"/>
    </source>
</evidence>
<feature type="compositionally biased region" description="Polar residues" evidence="1">
    <location>
        <begin position="168"/>
        <end position="181"/>
    </location>
</feature>
<dbReference type="AlphaFoldDB" id="A0A504X3L2"/>
<gene>
    <name evidence="2" type="ORF">FGIG_10887</name>
</gene>
<feature type="compositionally biased region" description="Polar residues" evidence="1">
    <location>
        <begin position="136"/>
        <end position="146"/>
    </location>
</feature>
<organism evidence="2 3">
    <name type="scientific">Fasciola gigantica</name>
    <name type="common">Giant liver fluke</name>
    <dbReference type="NCBI Taxonomy" id="46835"/>
    <lineage>
        <taxon>Eukaryota</taxon>
        <taxon>Metazoa</taxon>
        <taxon>Spiralia</taxon>
        <taxon>Lophotrochozoa</taxon>
        <taxon>Platyhelminthes</taxon>
        <taxon>Trematoda</taxon>
        <taxon>Digenea</taxon>
        <taxon>Plagiorchiida</taxon>
        <taxon>Echinostomata</taxon>
        <taxon>Echinostomatoidea</taxon>
        <taxon>Fasciolidae</taxon>
        <taxon>Fasciola</taxon>
    </lineage>
</organism>
<dbReference type="Proteomes" id="UP000316759">
    <property type="component" value="Unassembled WGS sequence"/>
</dbReference>
<dbReference type="EMBL" id="SUNJ01015820">
    <property type="protein sequence ID" value="TPP39737.1"/>
    <property type="molecule type" value="Genomic_DNA"/>
</dbReference>
<feature type="region of interest" description="Disordered" evidence="1">
    <location>
        <begin position="116"/>
        <end position="181"/>
    </location>
</feature>
<keyword evidence="3" id="KW-1185">Reference proteome</keyword>
<evidence type="ECO:0000313" key="3">
    <source>
        <dbReference type="Proteomes" id="UP000316759"/>
    </source>
</evidence>
<evidence type="ECO:0000313" key="2">
    <source>
        <dbReference type="EMBL" id="TPP39737.1"/>
    </source>
</evidence>
<proteinExistence type="predicted"/>
<sequence length="438" mass="46781">MSRDYSEVGGSRAPPRSFSTMNIYAMSSSSSLLGGPTSHTGPSGEVVDPTTCGILSGFAPSELRSILSDRSDVGGVVATSRLPNPHQFEEPPRLGLSAGVTSGSAAIPGPSARRLMHLQSHHQQQQQEHQEHQQHTNTRLNESSRASAIVAQGHSINQRQRGPDVHNGTISRSTPDARSDTSMIMDPQRLINSLSPNAATNHQRASSDLNGDPRSFNTATLLPCPSSGAANPNPNPVTSFARNIRDMLLGRSSSGQVSTGSRSASYRRIARSRWHHSTGSILVSTASASRSEDNVAAPNGGRSTQDASRSVANSGSASKSQRFRVPSRRSQLSYTPPPTTVASESETERIAASSLPPQLNRPIDLTQSHDRLSLELRPDLVSPTRLREFGGFNRSRPRPRSASSSTSKLAGFWSALISGNTLISKQTSTGSHQFCHSS</sequence>
<comment type="caution">
    <text evidence="2">The sequence shown here is derived from an EMBL/GenBank/DDBJ whole genome shotgun (WGS) entry which is preliminary data.</text>
</comment>
<dbReference type="OrthoDB" id="10594559at2759"/>
<feature type="compositionally biased region" description="Polar residues" evidence="1">
    <location>
        <begin position="328"/>
        <end position="344"/>
    </location>
</feature>